<organism evidence="1 2">
    <name type="scientific">Sulfobacillus thermotolerans</name>
    <dbReference type="NCBI Taxonomy" id="338644"/>
    <lineage>
        <taxon>Bacteria</taxon>
        <taxon>Bacillati</taxon>
        <taxon>Bacillota</taxon>
        <taxon>Clostridia</taxon>
        <taxon>Eubacteriales</taxon>
        <taxon>Clostridiales Family XVII. Incertae Sedis</taxon>
        <taxon>Sulfobacillus</taxon>
    </lineage>
</organism>
<accession>A0ABN5H069</accession>
<proteinExistence type="predicted"/>
<dbReference type="InterPro" id="IPR050484">
    <property type="entry name" value="Transf_Hexapept/Carb_Anhydrase"/>
</dbReference>
<keyword evidence="2" id="KW-1185">Reference proteome</keyword>
<dbReference type="InterPro" id="IPR001451">
    <property type="entry name" value="Hexapep"/>
</dbReference>
<dbReference type="Pfam" id="PF00132">
    <property type="entry name" value="Hexapep"/>
    <property type="match status" value="1"/>
</dbReference>
<dbReference type="Proteomes" id="UP000325292">
    <property type="component" value="Chromosome"/>
</dbReference>
<dbReference type="Gene3D" id="2.160.10.10">
    <property type="entry name" value="Hexapeptide repeat proteins"/>
    <property type="match status" value="1"/>
</dbReference>
<protein>
    <submittedName>
        <fullName evidence="1">Gamma carbonic anhydrase family protein</fullName>
    </submittedName>
</protein>
<dbReference type="EMBL" id="CP019454">
    <property type="protein sequence ID" value="AUW93995.1"/>
    <property type="molecule type" value="Genomic_DNA"/>
</dbReference>
<dbReference type="SUPFAM" id="SSF51161">
    <property type="entry name" value="Trimeric LpxA-like enzymes"/>
    <property type="match status" value="1"/>
</dbReference>
<dbReference type="InterPro" id="IPR011004">
    <property type="entry name" value="Trimer_LpxA-like_sf"/>
</dbReference>
<reference evidence="1 2" key="1">
    <citation type="journal article" date="2019" name="Sci. Rep.">
        <title>Sulfobacillus thermotolerans: new insights into resistance and metabolic capacities of acidophilic chemolithotrophs.</title>
        <authorList>
            <person name="Panyushkina A.E."/>
            <person name="Babenko V.V."/>
            <person name="Nikitina A.S."/>
            <person name="Selezneva O.V."/>
            <person name="Tsaplina I.A."/>
            <person name="Letarova M.A."/>
            <person name="Kostryukova E.S."/>
            <person name="Letarov A.V."/>
        </authorList>
    </citation>
    <scope>NUCLEOTIDE SEQUENCE [LARGE SCALE GENOMIC DNA]</scope>
    <source>
        <strain evidence="1 2">Kr1</strain>
    </source>
</reference>
<evidence type="ECO:0000313" key="2">
    <source>
        <dbReference type="Proteomes" id="UP000325292"/>
    </source>
</evidence>
<dbReference type="InterPro" id="IPR047324">
    <property type="entry name" value="LbH_gamma_CA-like"/>
</dbReference>
<dbReference type="PANTHER" id="PTHR13061:SF29">
    <property type="entry name" value="GAMMA CARBONIC ANHYDRASE-LIKE 1, MITOCHONDRIAL-RELATED"/>
    <property type="match status" value="1"/>
</dbReference>
<dbReference type="RefSeq" id="WP_103374137.1">
    <property type="nucleotide sequence ID" value="NZ_CP133983.1"/>
</dbReference>
<gene>
    <name evidence="1" type="ORF">BXT84_08570</name>
</gene>
<dbReference type="CDD" id="cd04645">
    <property type="entry name" value="LbH_gamma_CA_like"/>
    <property type="match status" value="1"/>
</dbReference>
<evidence type="ECO:0000313" key="1">
    <source>
        <dbReference type="EMBL" id="AUW93995.1"/>
    </source>
</evidence>
<dbReference type="PANTHER" id="PTHR13061">
    <property type="entry name" value="DYNACTIN SUBUNIT P25"/>
    <property type="match status" value="1"/>
</dbReference>
<sequence length="170" mass="18106">MLLKFGDFYPQVGHPVFVAPGSYLIGQVTLGDYSSVWFNAVIRADSAPITLGEGSNVQDNATLHADPGFPCMIGAGVTIGHGAIVHGAQVDDDVLIGMGAIIMNGSHIHPGTIIAAGCLVPQGMEIPAGVLVMGSPARIVRELRPEEHEQIRSAALHYRALWVEQGWQFR</sequence>
<name>A0ABN5H069_9FIRM</name>